<keyword evidence="4" id="KW-1185">Reference proteome</keyword>
<dbReference type="InterPro" id="IPR035996">
    <property type="entry name" value="4pyrrol_Methylase_sf"/>
</dbReference>
<dbReference type="AlphaFoldDB" id="A0A090Y668"/>
<dbReference type="InterPro" id="IPR000878">
    <property type="entry name" value="4pyrrol_Mease"/>
</dbReference>
<reference evidence="3 4" key="1">
    <citation type="submission" date="2014-04" db="EMBL/GenBank/DDBJ databases">
        <authorList>
            <person name="Bishop-Lilly K.A."/>
            <person name="Broomall S.M."/>
            <person name="Chain P.S."/>
            <person name="Chertkov O."/>
            <person name="Coyne S.R."/>
            <person name="Daligault H.E."/>
            <person name="Davenport K.W."/>
            <person name="Erkkila T."/>
            <person name="Frey K.G."/>
            <person name="Gibbons H.S."/>
            <person name="Gu W."/>
            <person name="Jaissle J."/>
            <person name="Johnson S.L."/>
            <person name="Koroleva G.I."/>
            <person name="Ladner J.T."/>
            <person name="Lo C.-C."/>
            <person name="Minogue T.D."/>
            <person name="Munk C."/>
            <person name="Palacios G.F."/>
            <person name="Redden C.L."/>
            <person name="Rosenzweig C.N."/>
            <person name="Scholz M.B."/>
            <person name="Teshima H."/>
            <person name="Xu Y."/>
        </authorList>
    </citation>
    <scope>NUCLEOTIDE SEQUENCE [LARGE SCALE GENOMIC DNA]</scope>
    <source>
        <strain evidence="3 4">8244</strain>
    </source>
</reference>
<dbReference type="SUPFAM" id="SSF53790">
    <property type="entry name" value="Tetrapyrrole methylase"/>
    <property type="match status" value="1"/>
</dbReference>
<dbReference type="EMBL" id="JMQA01000048">
    <property type="protein sequence ID" value="KFM94243.1"/>
    <property type="molecule type" value="Genomic_DNA"/>
</dbReference>
<dbReference type="PANTHER" id="PTHR45790">
    <property type="entry name" value="SIROHEME SYNTHASE-RELATED"/>
    <property type="match status" value="1"/>
</dbReference>
<evidence type="ECO:0000259" key="2">
    <source>
        <dbReference type="Pfam" id="PF00590"/>
    </source>
</evidence>
<gene>
    <name evidence="3" type="ORF">DJ90_4745</name>
</gene>
<feature type="domain" description="Tetrapyrrole methylase" evidence="2">
    <location>
        <begin position="10"/>
        <end position="83"/>
    </location>
</feature>
<name>A0A090Y668_PAEMA</name>
<sequence>MTGPAGRGSIVGAGLGVPELITVKALKRLREAEVILCDRLVNEEQLRYAGQGAELISCGKAPGHHALPQEEINRRRSADAPRRGRFLCLRYRQPLPWERGRPSAGICWRITSIRWRSAWTSARSIRSG</sequence>
<dbReference type="Pfam" id="PF00590">
    <property type="entry name" value="TP_methylase"/>
    <property type="match status" value="1"/>
</dbReference>
<dbReference type="GO" id="GO:0004851">
    <property type="term" value="F:uroporphyrin-III C-methyltransferase activity"/>
    <property type="evidence" value="ECO:0007669"/>
    <property type="project" value="TreeGrafter"/>
</dbReference>
<evidence type="ECO:0000313" key="3">
    <source>
        <dbReference type="EMBL" id="KFM94243.1"/>
    </source>
</evidence>
<dbReference type="GeneID" id="77010921"/>
<protein>
    <submittedName>
        <fullName evidence="3">Tetrapyrrole (Corrin/Porphyrin) Methylases family protein</fullName>
    </submittedName>
</protein>
<dbReference type="RefSeq" id="WP_051985206.1">
    <property type="nucleotide sequence ID" value="NZ_BGML01000004.1"/>
</dbReference>
<dbReference type="GO" id="GO:0019354">
    <property type="term" value="P:siroheme biosynthetic process"/>
    <property type="evidence" value="ECO:0007669"/>
    <property type="project" value="TreeGrafter"/>
</dbReference>
<dbReference type="GO" id="GO:0032259">
    <property type="term" value="P:methylation"/>
    <property type="evidence" value="ECO:0007669"/>
    <property type="project" value="UniProtKB-KW"/>
</dbReference>
<comment type="caution">
    <text evidence="3">The sequence shown here is derived from an EMBL/GenBank/DDBJ whole genome shotgun (WGS) entry which is preliminary data.</text>
</comment>
<dbReference type="InterPro" id="IPR050161">
    <property type="entry name" value="Siro_Cobalamin_biosynth"/>
</dbReference>
<dbReference type="HOGENOM" id="CLU_1957389_0_0_9"/>
<keyword evidence="3" id="KW-0489">Methyltransferase</keyword>
<dbReference type="InterPro" id="IPR014777">
    <property type="entry name" value="4pyrrole_Mease_sub1"/>
</dbReference>
<keyword evidence="1" id="KW-0627">Porphyrin biosynthesis</keyword>
<proteinExistence type="predicted"/>
<dbReference type="Gene3D" id="3.40.1010.10">
    <property type="entry name" value="Cobalt-precorrin-4 Transmethylase, Domain 1"/>
    <property type="match status" value="1"/>
</dbReference>
<accession>A0A090Y668</accession>
<keyword evidence="3" id="KW-0808">Transferase</keyword>
<dbReference type="STRING" id="44252.DJ90_4745"/>
<dbReference type="Proteomes" id="UP000029278">
    <property type="component" value="Unassembled WGS sequence"/>
</dbReference>
<evidence type="ECO:0000313" key="4">
    <source>
        <dbReference type="Proteomes" id="UP000029278"/>
    </source>
</evidence>
<organism evidence="3 4">
    <name type="scientific">Paenibacillus macerans</name>
    <name type="common">Bacillus macerans</name>
    <dbReference type="NCBI Taxonomy" id="44252"/>
    <lineage>
        <taxon>Bacteria</taxon>
        <taxon>Bacillati</taxon>
        <taxon>Bacillota</taxon>
        <taxon>Bacilli</taxon>
        <taxon>Bacillales</taxon>
        <taxon>Paenibacillaceae</taxon>
        <taxon>Paenibacillus</taxon>
    </lineage>
</organism>
<dbReference type="PATRIC" id="fig|44252.3.peg.5842"/>
<dbReference type="PANTHER" id="PTHR45790:SF3">
    <property type="entry name" value="S-ADENOSYL-L-METHIONINE-DEPENDENT UROPORPHYRINOGEN III METHYLTRANSFERASE, CHLOROPLASTIC"/>
    <property type="match status" value="1"/>
</dbReference>
<evidence type="ECO:0000256" key="1">
    <source>
        <dbReference type="ARBA" id="ARBA00023244"/>
    </source>
</evidence>